<evidence type="ECO:0000313" key="1">
    <source>
        <dbReference type="EMBL" id="GBF34353.1"/>
    </source>
</evidence>
<proteinExistence type="predicted"/>
<gene>
    <name evidence="1" type="ORF">DCCM_3465</name>
</gene>
<accession>A0A2L2XF89</accession>
<dbReference type="AlphaFoldDB" id="A0A2L2XF89"/>
<protein>
    <submittedName>
        <fullName evidence="1">Uncharacterized protein</fullName>
    </submittedName>
</protein>
<organism evidence="1 2">
    <name type="scientific">Desulfocucumis palustris</name>
    <dbReference type="NCBI Taxonomy" id="1898651"/>
    <lineage>
        <taxon>Bacteria</taxon>
        <taxon>Bacillati</taxon>
        <taxon>Bacillota</taxon>
        <taxon>Clostridia</taxon>
        <taxon>Eubacteriales</taxon>
        <taxon>Desulfocucumaceae</taxon>
        <taxon>Desulfocucumis</taxon>
    </lineage>
</organism>
<evidence type="ECO:0000313" key="2">
    <source>
        <dbReference type="Proteomes" id="UP000239549"/>
    </source>
</evidence>
<comment type="caution">
    <text evidence="1">The sequence shown here is derived from an EMBL/GenBank/DDBJ whole genome shotgun (WGS) entry which is preliminary data.</text>
</comment>
<reference evidence="2" key="1">
    <citation type="submission" date="2018-02" db="EMBL/GenBank/DDBJ databases">
        <title>Genome sequence of Desulfocucumis palustris strain NAW-5.</title>
        <authorList>
            <person name="Watanabe M."/>
            <person name="Kojima H."/>
            <person name="Fukui M."/>
        </authorList>
    </citation>
    <scope>NUCLEOTIDE SEQUENCE [LARGE SCALE GENOMIC DNA]</scope>
    <source>
        <strain evidence="2">NAW-5</strain>
    </source>
</reference>
<dbReference type="EMBL" id="BFAV01000138">
    <property type="protein sequence ID" value="GBF34353.1"/>
    <property type="molecule type" value="Genomic_DNA"/>
</dbReference>
<name>A0A2L2XF89_9FIRM</name>
<sequence>MVFALHMGGKKPRYIVALLLGEDTGIGVFEPDEYRKNAEVNCSADLFL</sequence>
<dbReference type="Proteomes" id="UP000239549">
    <property type="component" value="Unassembled WGS sequence"/>
</dbReference>
<keyword evidence="2" id="KW-1185">Reference proteome</keyword>